<evidence type="ECO:0000256" key="1">
    <source>
        <dbReference type="SAM" id="SignalP"/>
    </source>
</evidence>
<name>A0A1D2QSV9_9GAMM</name>
<accession>A0A1D2QSV9</accession>
<comment type="caution">
    <text evidence="2">The sequence shown here is derived from an EMBL/GenBank/DDBJ whole genome shotgun (WGS) entry which is preliminary data.</text>
</comment>
<keyword evidence="1" id="KW-0732">Signal</keyword>
<gene>
    <name evidence="2" type="ORF">AB835_02045</name>
</gene>
<evidence type="ECO:0000313" key="3">
    <source>
        <dbReference type="Proteomes" id="UP000242502"/>
    </source>
</evidence>
<dbReference type="Proteomes" id="UP000242502">
    <property type="component" value="Unassembled WGS sequence"/>
</dbReference>
<protein>
    <submittedName>
        <fullName evidence="2">Uncharacterized protein</fullName>
    </submittedName>
</protein>
<organism evidence="2 3">
    <name type="scientific">Candidatus Endobugula sertula</name>
    <name type="common">Bugula neritina bacterial symbiont</name>
    <dbReference type="NCBI Taxonomy" id="62101"/>
    <lineage>
        <taxon>Bacteria</taxon>
        <taxon>Pseudomonadati</taxon>
        <taxon>Pseudomonadota</taxon>
        <taxon>Gammaproteobacteria</taxon>
        <taxon>Cellvibrionales</taxon>
        <taxon>Cellvibrionaceae</taxon>
        <taxon>Candidatus Endobugula</taxon>
    </lineage>
</organism>
<feature type="signal peptide" evidence="1">
    <location>
        <begin position="1"/>
        <end position="36"/>
    </location>
</feature>
<dbReference type="AlphaFoldDB" id="A0A1D2QSV9"/>
<evidence type="ECO:0000313" key="2">
    <source>
        <dbReference type="EMBL" id="ODS24678.1"/>
    </source>
</evidence>
<feature type="chain" id="PRO_5008906574" evidence="1">
    <location>
        <begin position="37"/>
        <end position="355"/>
    </location>
</feature>
<dbReference type="EMBL" id="MDLC01000005">
    <property type="protein sequence ID" value="ODS24678.1"/>
    <property type="molecule type" value="Genomic_DNA"/>
</dbReference>
<reference evidence="2 3" key="1">
    <citation type="journal article" date="2016" name="Appl. Environ. Microbiol.">
        <title>Lack of Overt Genome Reduction in the Bryostatin-Producing Bryozoan Symbiont "Candidatus Endobugula sertula".</title>
        <authorList>
            <person name="Miller I.J."/>
            <person name="Vanee N."/>
            <person name="Fong S.S."/>
            <person name="Lim-Fong G.E."/>
            <person name="Kwan J.C."/>
        </authorList>
    </citation>
    <scope>NUCLEOTIDE SEQUENCE [LARGE SCALE GENOMIC DNA]</scope>
    <source>
        <strain evidence="2">AB1-4</strain>
    </source>
</reference>
<sequence length="355" mass="39721">MKENLKIKYLTKILRCFFILSMTIGANCFNAANALAATPSLSEINHIEVDLIEPPSTGSNAEMYANGIQQTPLAVKIYMKDGHYVPDVPSDYFLPHLTFYQENTHDVFGINHFKNHVNLTTNKNDYVHGVFNPNKNNIVSVFATPPSHPPYTTLSTSNSGACNQANNCYLLNLYFQTDQPKLYSICTDISDNSLITTCGPSSDSPTRINARTPLQYNGNMFSINNATMEWILNNTTLYIWTHYSYKVDRTIPKLRQFVFPDAKGDSVANCQGRTRNHLSNCATVSYKAMVSPGIYSTRAFTILSEADTQGQYDREVITYSVIPNEGYGPHGYTRTVPLYILDEYGNGSHTTTKAC</sequence>
<proteinExistence type="predicted"/>